<gene>
    <name evidence="1" type="ORF">XD92_0514</name>
</gene>
<comment type="caution">
    <text evidence="1">The sequence shown here is derived from an EMBL/GenBank/DDBJ whole genome shotgun (WGS) entry which is preliminary data.</text>
</comment>
<reference evidence="2" key="1">
    <citation type="journal article" date="2015" name="MBio">
        <title>Genome-Resolved Metagenomic Analysis Reveals Roles for Candidate Phyla and Other Microbial Community Members in Biogeochemical Transformations in Oil Reservoirs.</title>
        <authorList>
            <person name="Hu P."/>
            <person name="Tom L."/>
            <person name="Singh A."/>
            <person name="Thomas B.C."/>
            <person name="Baker B.J."/>
            <person name="Piceno Y.M."/>
            <person name="Andersen G.L."/>
            <person name="Banfield J.F."/>
        </authorList>
    </citation>
    <scope>NUCLEOTIDE SEQUENCE [LARGE SCALE GENOMIC DNA]</scope>
</reference>
<feature type="non-terminal residue" evidence="1">
    <location>
        <position position="37"/>
    </location>
</feature>
<organism evidence="1 2">
    <name type="scientific">Proteiniphilum acetatigenes</name>
    <dbReference type="NCBI Taxonomy" id="294710"/>
    <lineage>
        <taxon>Bacteria</taxon>
        <taxon>Pseudomonadati</taxon>
        <taxon>Bacteroidota</taxon>
        <taxon>Bacteroidia</taxon>
        <taxon>Bacteroidales</taxon>
        <taxon>Dysgonomonadaceae</taxon>
        <taxon>Proteiniphilum</taxon>
    </lineage>
</organism>
<dbReference type="AlphaFoldDB" id="A0A101HJT3"/>
<protein>
    <submittedName>
        <fullName evidence="1">Uncharacterized protein</fullName>
    </submittedName>
</protein>
<proteinExistence type="predicted"/>
<evidence type="ECO:0000313" key="1">
    <source>
        <dbReference type="EMBL" id="KUK78122.1"/>
    </source>
</evidence>
<evidence type="ECO:0000313" key="2">
    <source>
        <dbReference type="Proteomes" id="UP000053860"/>
    </source>
</evidence>
<sequence length="37" mass="4076">MNPEIFIAAWAESPSAGLVTAQNQNQEQEQVSQEKTT</sequence>
<dbReference type="EMBL" id="LGGN01000070">
    <property type="protein sequence ID" value="KUK78122.1"/>
    <property type="molecule type" value="Genomic_DNA"/>
</dbReference>
<accession>A0A101HJT3</accession>
<dbReference type="Proteomes" id="UP000053860">
    <property type="component" value="Unassembled WGS sequence"/>
</dbReference>
<name>A0A101HJT3_9BACT</name>